<name>A0ABQ3B1P6_9GAMM</name>
<keyword evidence="1" id="KW-0472">Membrane</keyword>
<keyword evidence="1" id="KW-0812">Transmembrane</keyword>
<evidence type="ECO:0000256" key="1">
    <source>
        <dbReference type="SAM" id="Phobius"/>
    </source>
</evidence>
<protein>
    <recommendedName>
        <fullName evidence="4">DUF4231 domain-containing protein</fullName>
    </recommendedName>
</protein>
<feature type="transmembrane region" description="Helical" evidence="1">
    <location>
        <begin position="15"/>
        <end position="33"/>
    </location>
</feature>
<dbReference type="Proteomes" id="UP000619761">
    <property type="component" value="Unassembled WGS sequence"/>
</dbReference>
<keyword evidence="1" id="KW-1133">Transmembrane helix</keyword>
<reference evidence="3" key="1">
    <citation type="journal article" date="2019" name="Int. J. Syst. Evol. Microbiol.">
        <title>The Global Catalogue of Microorganisms (GCM) 10K type strain sequencing project: providing services to taxonomists for standard genome sequencing and annotation.</title>
        <authorList>
            <consortium name="The Broad Institute Genomics Platform"/>
            <consortium name="The Broad Institute Genome Sequencing Center for Infectious Disease"/>
            <person name="Wu L."/>
            <person name="Ma J."/>
        </authorList>
    </citation>
    <scope>NUCLEOTIDE SEQUENCE [LARGE SCALE GENOMIC DNA]</scope>
    <source>
        <strain evidence="3">KCTC 32239</strain>
    </source>
</reference>
<dbReference type="EMBL" id="BMYZ01000001">
    <property type="protein sequence ID" value="GGY73782.1"/>
    <property type="molecule type" value="Genomic_DNA"/>
</dbReference>
<dbReference type="RefSeq" id="WP_189417797.1">
    <property type="nucleotide sequence ID" value="NZ_BMYZ01000001.1"/>
</dbReference>
<evidence type="ECO:0000313" key="2">
    <source>
        <dbReference type="EMBL" id="GGY73782.1"/>
    </source>
</evidence>
<evidence type="ECO:0008006" key="4">
    <source>
        <dbReference type="Google" id="ProtNLM"/>
    </source>
</evidence>
<sequence length="97" mass="10801">MLDLLKVDLESQYKGFNICFWVMLIIATIASLLGSPNLAIALGTLGLVSGAIGQLKLILMNQQRFLANQETFLTNQEKFLANQKLFLEQLEAIKTKS</sequence>
<proteinExistence type="predicted"/>
<evidence type="ECO:0000313" key="3">
    <source>
        <dbReference type="Proteomes" id="UP000619761"/>
    </source>
</evidence>
<gene>
    <name evidence="2" type="ORF">GCM10011613_18810</name>
</gene>
<feature type="transmembrane region" description="Helical" evidence="1">
    <location>
        <begin position="39"/>
        <end position="59"/>
    </location>
</feature>
<accession>A0ABQ3B1P6</accession>
<comment type="caution">
    <text evidence="2">The sequence shown here is derived from an EMBL/GenBank/DDBJ whole genome shotgun (WGS) entry which is preliminary data.</text>
</comment>
<keyword evidence="3" id="KW-1185">Reference proteome</keyword>
<organism evidence="2 3">
    <name type="scientific">Cellvibrio zantedeschiae</name>
    <dbReference type="NCBI Taxonomy" id="1237077"/>
    <lineage>
        <taxon>Bacteria</taxon>
        <taxon>Pseudomonadati</taxon>
        <taxon>Pseudomonadota</taxon>
        <taxon>Gammaproteobacteria</taxon>
        <taxon>Cellvibrionales</taxon>
        <taxon>Cellvibrionaceae</taxon>
        <taxon>Cellvibrio</taxon>
    </lineage>
</organism>